<dbReference type="AlphaFoldDB" id="A0AAV3XIX1"/>
<dbReference type="Proteomes" id="UP001050975">
    <property type="component" value="Unassembled WGS sequence"/>
</dbReference>
<evidence type="ECO:0000313" key="2">
    <source>
        <dbReference type="Proteomes" id="UP001050975"/>
    </source>
</evidence>
<proteinExistence type="predicted"/>
<reference evidence="1" key="1">
    <citation type="submission" date="2019-10" db="EMBL/GenBank/DDBJ databases">
        <title>Draft genome sequece of Microseira wollei NIES-4236.</title>
        <authorList>
            <person name="Yamaguchi H."/>
            <person name="Suzuki S."/>
            <person name="Kawachi M."/>
        </authorList>
    </citation>
    <scope>NUCLEOTIDE SEQUENCE</scope>
    <source>
        <strain evidence="1">NIES-4236</strain>
    </source>
</reference>
<accession>A0AAV3XIX1</accession>
<keyword evidence="2" id="KW-1185">Reference proteome</keyword>
<organism evidence="1 2">
    <name type="scientific">Microseira wollei NIES-4236</name>
    <dbReference type="NCBI Taxonomy" id="2530354"/>
    <lineage>
        <taxon>Bacteria</taxon>
        <taxon>Bacillati</taxon>
        <taxon>Cyanobacteriota</taxon>
        <taxon>Cyanophyceae</taxon>
        <taxon>Oscillatoriophycideae</taxon>
        <taxon>Aerosakkonematales</taxon>
        <taxon>Aerosakkonemataceae</taxon>
        <taxon>Microseira</taxon>
    </lineage>
</organism>
<protein>
    <submittedName>
        <fullName evidence="1">Uncharacterized protein</fullName>
    </submittedName>
</protein>
<comment type="caution">
    <text evidence="1">The sequence shown here is derived from an EMBL/GenBank/DDBJ whole genome shotgun (WGS) entry which is preliminary data.</text>
</comment>
<name>A0AAV3XIX1_9CYAN</name>
<gene>
    <name evidence="1" type="ORF">MiSe_63450</name>
</gene>
<evidence type="ECO:0000313" key="1">
    <source>
        <dbReference type="EMBL" id="GET41533.1"/>
    </source>
</evidence>
<sequence length="316" mass="34510">MGYQITTSAKDEIKPGVFMETSASLSESGELNIWTRSWTHNFLQGSHSRVVVYLLGENDHHWGKTDALACGVGGIGETLLPIFDKSVKSDRSEQYKFHIPADFVSQVKYLKIVHFSKNKDFAEYVRILHRLLSDDKHPTHVTNNYTGIGHMEGCRLGDNVKVGGVIYEARGIQLTQIPTENKTMTPNPKNDTRSGDTINQSSNFGIGHMNGGKIEAGAKVAGVINEAEQQNLTEAAAQIQQLLEQLEKSYPTNTTAGKMAIATEAILQIDSNPTLADRILSALKAGGISAFEQVLNHPAASFVIGALEDWKESKGS</sequence>
<dbReference type="EMBL" id="BLAY01000125">
    <property type="protein sequence ID" value="GET41533.1"/>
    <property type="molecule type" value="Genomic_DNA"/>
</dbReference>